<evidence type="ECO:0000256" key="1">
    <source>
        <dbReference type="ARBA" id="ARBA00004370"/>
    </source>
</evidence>
<comment type="caution">
    <text evidence="6">The sequence shown here is derived from an EMBL/GenBank/DDBJ whole genome shotgun (WGS) entry which is preliminary data.</text>
</comment>
<feature type="signal peptide" evidence="3">
    <location>
        <begin position="1"/>
        <end position="28"/>
    </location>
</feature>
<feature type="chain" id="PRO_5031204720" evidence="3">
    <location>
        <begin position="29"/>
        <end position="452"/>
    </location>
</feature>
<dbReference type="AlphaFoldDB" id="A0A7W6NNL7"/>
<evidence type="ECO:0000259" key="5">
    <source>
        <dbReference type="Pfam" id="PF11954"/>
    </source>
</evidence>
<feature type="domain" description="Beta-lactamase-related" evidence="4">
    <location>
        <begin position="35"/>
        <end position="342"/>
    </location>
</feature>
<evidence type="ECO:0000313" key="7">
    <source>
        <dbReference type="Proteomes" id="UP000529946"/>
    </source>
</evidence>
<organism evidence="6 7">
    <name type="scientific">Brevundimonas lenta</name>
    <dbReference type="NCBI Taxonomy" id="424796"/>
    <lineage>
        <taxon>Bacteria</taxon>
        <taxon>Pseudomonadati</taxon>
        <taxon>Pseudomonadota</taxon>
        <taxon>Alphaproteobacteria</taxon>
        <taxon>Caulobacterales</taxon>
        <taxon>Caulobacteraceae</taxon>
        <taxon>Brevundimonas</taxon>
    </lineage>
</organism>
<dbReference type="PANTHER" id="PTHR46825">
    <property type="entry name" value="D-ALANYL-D-ALANINE-CARBOXYPEPTIDASE/ENDOPEPTIDASE AMPH"/>
    <property type="match status" value="1"/>
</dbReference>
<keyword evidence="2" id="KW-0472">Membrane</keyword>
<dbReference type="RefSeq" id="WP_183202440.1">
    <property type="nucleotide sequence ID" value="NZ_BAAAER010000002.1"/>
</dbReference>
<dbReference type="InterPro" id="IPR012338">
    <property type="entry name" value="Beta-lactam/transpept-like"/>
</dbReference>
<dbReference type="Pfam" id="PF00144">
    <property type="entry name" value="Beta-lactamase"/>
    <property type="match status" value="1"/>
</dbReference>
<evidence type="ECO:0000256" key="3">
    <source>
        <dbReference type="SAM" id="SignalP"/>
    </source>
</evidence>
<evidence type="ECO:0000259" key="4">
    <source>
        <dbReference type="Pfam" id="PF00144"/>
    </source>
</evidence>
<sequence>MSKTILSSGARIAFVAAALVLCAAPALAQDVDRMDQIVRAAADRDEFSGSVLVARDGEILLDRGYGMANREWGVPNAGDTRFRLASVSKQFTAVAVVLLAERGLVDLDAPVKTYLPDAPAAWDAVTVRHLLNHTSGVPNFTAFDDYAASKTLPTTPAELIGRFRDRPLDFQPGERWLYSNSGYVLLTAIIEKVSGQSYADFVTANLFQPLGMSDSGYDRHDLVLPRRASGYSPSSAGVVNADYIDMSVPQGAGGLYSTTRDLLKWEQGLFGGRLLNADSMRALTTPGRNDYALGLRVTETDGDTVISHNGGIEGFNTYLGYETGDRLTVVVLGNLNGLAPDTLGTDLMTLARGGTVTLHGERQAIAVAPEALHAYEGVYEATPTFAFTMSVVDGKLMTQATGQDQFELFAEGPDAFFLTVVDARVVFTRDASGAVDGMVLHQNGRQLQVKKK</sequence>
<dbReference type="Proteomes" id="UP000529946">
    <property type="component" value="Unassembled WGS sequence"/>
</dbReference>
<comment type="subcellular location">
    <subcellularLocation>
        <location evidence="1">Membrane</location>
    </subcellularLocation>
</comment>
<keyword evidence="7" id="KW-1185">Reference proteome</keyword>
<proteinExistence type="predicted"/>
<dbReference type="InterPro" id="IPR021860">
    <property type="entry name" value="Peptidase_S12_Pab87-rel_C"/>
</dbReference>
<gene>
    <name evidence="6" type="ORF">GGR12_000443</name>
</gene>
<dbReference type="InterPro" id="IPR050491">
    <property type="entry name" value="AmpC-like"/>
</dbReference>
<dbReference type="Pfam" id="PF11954">
    <property type="entry name" value="DUF3471"/>
    <property type="match status" value="1"/>
</dbReference>
<keyword evidence="3" id="KW-0732">Signal</keyword>
<dbReference type="Gene3D" id="3.40.710.10">
    <property type="entry name" value="DD-peptidase/beta-lactamase superfamily"/>
    <property type="match status" value="1"/>
</dbReference>
<dbReference type="SUPFAM" id="SSF56601">
    <property type="entry name" value="beta-lactamase/transpeptidase-like"/>
    <property type="match status" value="1"/>
</dbReference>
<accession>A0A7W6NNL7</accession>
<name>A0A7W6NNL7_9CAUL</name>
<dbReference type="PANTHER" id="PTHR46825:SF11">
    <property type="entry name" value="PENICILLIN-BINDING PROTEIN 4"/>
    <property type="match status" value="1"/>
</dbReference>
<reference evidence="6 7" key="1">
    <citation type="submission" date="2020-08" db="EMBL/GenBank/DDBJ databases">
        <title>Genomic Encyclopedia of Type Strains, Phase IV (KMG-IV): sequencing the most valuable type-strain genomes for metagenomic binning, comparative biology and taxonomic classification.</title>
        <authorList>
            <person name="Goeker M."/>
        </authorList>
    </citation>
    <scope>NUCLEOTIDE SEQUENCE [LARGE SCALE GENOMIC DNA]</scope>
    <source>
        <strain evidence="6 7">DSM 23960</strain>
    </source>
</reference>
<protein>
    <submittedName>
        <fullName evidence="6">CubicO group peptidase (Beta-lactamase class C family)</fullName>
    </submittedName>
</protein>
<evidence type="ECO:0000256" key="2">
    <source>
        <dbReference type="ARBA" id="ARBA00023136"/>
    </source>
</evidence>
<evidence type="ECO:0000313" key="6">
    <source>
        <dbReference type="EMBL" id="MBB4081604.1"/>
    </source>
</evidence>
<dbReference type="GO" id="GO:0016020">
    <property type="term" value="C:membrane"/>
    <property type="evidence" value="ECO:0007669"/>
    <property type="project" value="UniProtKB-SubCell"/>
</dbReference>
<dbReference type="InterPro" id="IPR001466">
    <property type="entry name" value="Beta-lactam-related"/>
</dbReference>
<feature type="domain" description="Peptidase S12 Pab87-related C-terminal" evidence="5">
    <location>
        <begin position="362"/>
        <end position="445"/>
    </location>
</feature>
<dbReference type="EMBL" id="JACIDM010000001">
    <property type="protein sequence ID" value="MBB4081604.1"/>
    <property type="molecule type" value="Genomic_DNA"/>
</dbReference>